<dbReference type="GO" id="GO:0016887">
    <property type="term" value="F:ATP hydrolysis activity"/>
    <property type="evidence" value="ECO:0007669"/>
    <property type="project" value="InterPro"/>
</dbReference>
<dbReference type="Proteomes" id="UP000620139">
    <property type="component" value="Unassembled WGS sequence"/>
</dbReference>
<dbReference type="GO" id="GO:0005524">
    <property type="term" value="F:ATP binding"/>
    <property type="evidence" value="ECO:0007669"/>
    <property type="project" value="UniProtKB-KW"/>
</dbReference>
<dbReference type="Pfam" id="PF08402">
    <property type="entry name" value="TOBE_2"/>
    <property type="match status" value="1"/>
</dbReference>
<evidence type="ECO:0000256" key="2">
    <source>
        <dbReference type="ARBA" id="ARBA00022475"/>
    </source>
</evidence>
<keyword evidence="3" id="KW-0547">Nucleotide-binding</keyword>
<reference evidence="6" key="1">
    <citation type="submission" date="2020-12" db="EMBL/GenBank/DDBJ databases">
        <title>The genome sequence of Inhella sp. 4Y17.</title>
        <authorList>
            <person name="Liu Y."/>
        </authorList>
    </citation>
    <scope>NUCLEOTIDE SEQUENCE</scope>
    <source>
        <strain evidence="6">4Y10</strain>
    </source>
</reference>
<dbReference type="InterPro" id="IPR003439">
    <property type="entry name" value="ABC_transporter-like_ATP-bd"/>
</dbReference>
<evidence type="ECO:0000256" key="4">
    <source>
        <dbReference type="ARBA" id="ARBA00022840"/>
    </source>
</evidence>
<dbReference type="SUPFAM" id="SSF52540">
    <property type="entry name" value="P-loop containing nucleoside triphosphate hydrolases"/>
    <property type="match status" value="1"/>
</dbReference>
<dbReference type="RefSeq" id="WP_198099501.1">
    <property type="nucleotide sequence ID" value="NZ_JAEDAL010000001.1"/>
</dbReference>
<dbReference type="PROSITE" id="PS00211">
    <property type="entry name" value="ABC_TRANSPORTER_1"/>
    <property type="match status" value="1"/>
</dbReference>
<dbReference type="PROSITE" id="PS50893">
    <property type="entry name" value="ABC_TRANSPORTER_2"/>
    <property type="match status" value="1"/>
</dbReference>
<evidence type="ECO:0000256" key="1">
    <source>
        <dbReference type="ARBA" id="ARBA00022448"/>
    </source>
</evidence>
<proteinExistence type="predicted"/>
<dbReference type="InterPro" id="IPR003593">
    <property type="entry name" value="AAA+_ATPase"/>
</dbReference>
<evidence type="ECO:0000313" key="6">
    <source>
        <dbReference type="EMBL" id="MBH9551912.1"/>
    </source>
</evidence>
<dbReference type="Pfam" id="PF00005">
    <property type="entry name" value="ABC_tran"/>
    <property type="match status" value="1"/>
</dbReference>
<dbReference type="GO" id="GO:0043190">
    <property type="term" value="C:ATP-binding cassette (ABC) transporter complex"/>
    <property type="evidence" value="ECO:0007669"/>
    <property type="project" value="InterPro"/>
</dbReference>
<dbReference type="InterPro" id="IPR008995">
    <property type="entry name" value="Mo/tungstate-bd_C_term_dom"/>
</dbReference>
<dbReference type="GO" id="GO:0022857">
    <property type="term" value="F:transmembrane transporter activity"/>
    <property type="evidence" value="ECO:0007669"/>
    <property type="project" value="InterPro"/>
</dbReference>
<keyword evidence="4 6" id="KW-0067">ATP-binding</keyword>
<dbReference type="SMART" id="SM00382">
    <property type="entry name" value="AAA"/>
    <property type="match status" value="1"/>
</dbReference>
<name>A0A931NCE3_9BURK</name>
<keyword evidence="2" id="KW-1003">Cell membrane</keyword>
<sequence length="370" mass="40427">MLELRLRRAGPEIPLDVALSCAQGELLALVGPSGSGKTSVLRAIAGLLPVESGRVVVAGQVWTDSATGLHRPPEARRVGMVFQHYALFPHLDAVDNVALGLPTRLSRALAREHAQSLLADMRLADLGHRRPHELSGGQRQRVALARALARATGDGEPGVLLLDEAFAAVDQPTRHALWDELMRLRERHPLPVVMVTHDLHEARLLADQLCIVDGGQALQCGAPERVLAGPRNARVAELVGLRDVFSARFEKAAPGEACLHWGTERLSTRDKNRIDEGTLVHWVVSGEFVHLHREPLVGPNVLRARVERLRRLGDSAHLLLHLPGPEARLHQTLSAREVAALRLEEGAQIWVHLDPRGLHVMPVKTGEPAP</sequence>
<dbReference type="AlphaFoldDB" id="A0A931NCE3"/>
<protein>
    <submittedName>
        <fullName evidence="6">ABC transporter ATP-binding protein</fullName>
    </submittedName>
</protein>
<dbReference type="SUPFAM" id="SSF50331">
    <property type="entry name" value="MOP-like"/>
    <property type="match status" value="1"/>
</dbReference>
<accession>A0A931NCE3</accession>
<feature type="domain" description="ABC transporter" evidence="5">
    <location>
        <begin position="4"/>
        <end position="239"/>
    </location>
</feature>
<keyword evidence="2" id="KW-0472">Membrane</keyword>
<dbReference type="PANTHER" id="PTHR42781">
    <property type="entry name" value="SPERMIDINE/PUTRESCINE IMPORT ATP-BINDING PROTEIN POTA"/>
    <property type="match status" value="1"/>
</dbReference>
<keyword evidence="1" id="KW-0813">Transport</keyword>
<dbReference type="PANTHER" id="PTHR42781:SF4">
    <property type="entry name" value="SPERMIDINE_PUTRESCINE IMPORT ATP-BINDING PROTEIN POTA"/>
    <property type="match status" value="1"/>
</dbReference>
<dbReference type="Gene3D" id="3.40.50.300">
    <property type="entry name" value="P-loop containing nucleotide triphosphate hydrolases"/>
    <property type="match status" value="1"/>
</dbReference>
<keyword evidence="7" id="KW-1185">Reference proteome</keyword>
<evidence type="ECO:0000313" key="7">
    <source>
        <dbReference type="Proteomes" id="UP000620139"/>
    </source>
</evidence>
<dbReference type="InterPro" id="IPR013611">
    <property type="entry name" value="Transp-assoc_OB_typ2"/>
</dbReference>
<dbReference type="InterPro" id="IPR050093">
    <property type="entry name" value="ABC_SmlMolc_Importer"/>
</dbReference>
<gene>
    <name evidence="6" type="ORF">I7X43_03525</name>
</gene>
<dbReference type="InterPro" id="IPR017871">
    <property type="entry name" value="ABC_transporter-like_CS"/>
</dbReference>
<dbReference type="EMBL" id="JAEDAL010000001">
    <property type="protein sequence ID" value="MBH9551912.1"/>
    <property type="molecule type" value="Genomic_DNA"/>
</dbReference>
<evidence type="ECO:0000259" key="5">
    <source>
        <dbReference type="PROSITE" id="PS50893"/>
    </source>
</evidence>
<organism evidence="6 7">
    <name type="scientific">Inhella gelatinilytica</name>
    <dbReference type="NCBI Taxonomy" id="2795030"/>
    <lineage>
        <taxon>Bacteria</taxon>
        <taxon>Pseudomonadati</taxon>
        <taxon>Pseudomonadota</taxon>
        <taxon>Betaproteobacteria</taxon>
        <taxon>Burkholderiales</taxon>
        <taxon>Sphaerotilaceae</taxon>
        <taxon>Inhella</taxon>
    </lineage>
</organism>
<dbReference type="InterPro" id="IPR027417">
    <property type="entry name" value="P-loop_NTPase"/>
</dbReference>
<evidence type="ECO:0000256" key="3">
    <source>
        <dbReference type="ARBA" id="ARBA00022741"/>
    </source>
</evidence>
<comment type="caution">
    <text evidence="6">The sequence shown here is derived from an EMBL/GenBank/DDBJ whole genome shotgun (WGS) entry which is preliminary data.</text>
</comment>